<gene>
    <name evidence="2" type="ORF">NP493_149g00004</name>
</gene>
<dbReference type="GO" id="GO:0008721">
    <property type="term" value="F:D-serine ammonia-lyase activity"/>
    <property type="evidence" value="ECO:0007669"/>
    <property type="project" value="TreeGrafter"/>
</dbReference>
<name>A0AAD9P4M4_RIDPI</name>
<dbReference type="GO" id="GO:0036088">
    <property type="term" value="P:D-serine catabolic process"/>
    <property type="evidence" value="ECO:0007669"/>
    <property type="project" value="TreeGrafter"/>
</dbReference>
<evidence type="ECO:0000259" key="1">
    <source>
        <dbReference type="Pfam" id="PF01168"/>
    </source>
</evidence>
<dbReference type="Proteomes" id="UP001209878">
    <property type="component" value="Unassembled WGS sequence"/>
</dbReference>
<protein>
    <recommendedName>
        <fullName evidence="1">Alanine racemase N-terminal domain-containing protein</fullName>
    </recommendedName>
</protein>
<dbReference type="AlphaFoldDB" id="A0AAD9P4M4"/>
<dbReference type="SUPFAM" id="SSF51419">
    <property type="entry name" value="PLP-binding barrel"/>
    <property type="match status" value="1"/>
</dbReference>
<evidence type="ECO:0000313" key="3">
    <source>
        <dbReference type="Proteomes" id="UP001209878"/>
    </source>
</evidence>
<comment type="caution">
    <text evidence="2">The sequence shown here is derived from an EMBL/GenBank/DDBJ whole genome shotgun (WGS) entry which is preliminary data.</text>
</comment>
<keyword evidence="3" id="KW-1185">Reference proteome</keyword>
<feature type="domain" description="Alanine racemase N-terminal" evidence="1">
    <location>
        <begin position="84"/>
        <end position="168"/>
    </location>
</feature>
<reference evidence="2" key="1">
    <citation type="journal article" date="2023" name="Mol. Biol. Evol.">
        <title>Third-Generation Sequencing Reveals the Adaptive Role of the Epigenome in Three Deep-Sea Polychaetes.</title>
        <authorList>
            <person name="Perez M."/>
            <person name="Aroh O."/>
            <person name="Sun Y."/>
            <person name="Lan Y."/>
            <person name="Juniper S.K."/>
            <person name="Young C.R."/>
            <person name="Angers B."/>
            <person name="Qian P.Y."/>
        </authorList>
    </citation>
    <scope>NUCLEOTIDE SEQUENCE</scope>
    <source>
        <strain evidence="2">R07B-5</strain>
    </source>
</reference>
<accession>A0AAD9P4M4</accession>
<dbReference type="EMBL" id="JAODUO010000149">
    <property type="protein sequence ID" value="KAK2187931.1"/>
    <property type="molecule type" value="Genomic_DNA"/>
</dbReference>
<dbReference type="InterPro" id="IPR001608">
    <property type="entry name" value="Ala_racemase_N"/>
</dbReference>
<organism evidence="2 3">
    <name type="scientific">Ridgeia piscesae</name>
    <name type="common">Tubeworm</name>
    <dbReference type="NCBI Taxonomy" id="27915"/>
    <lineage>
        <taxon>Eukaryota</taxon>
        <taxon>Metazoa</taxon>
        <taxon>Spiralia</taxon>
        <taxon>Lophotrochozoa</taxon>
        <taxon>Annelida</taxon>
        <taxon>Polychaeta</taxon>
        <taxon>Sedentaria</taxon>
        <taxon>Canalipalpata</taxon>
        <taxon>Sabellida</taxon>
        <taxon>Siboglinidae</taxon>
        <taxon>Ridgeia</taxon>
    </lineage>
</organism>
<proteinExistence type="predicted"/>
<dbReference type="Gene3D" id="3.20.20.10">
    <property type="entry name" value="Alanine racemase"/>
    <property type="match status" value="1"/>
</dbReference>
<dbReference type="Pfam" id="PF01168">
    <property type="entry name" value="Ala_racemase_N"/>
    <property type="match status" value="1"/>
</dbReference>
<dbReference type="PANTHER" id="PTHR28004">
    <property type="entry name" value="ZGC:162816-RELATED"/>
    <property type="match status" value="1"/>
</dbReference>
<evidence type="ECO:0000313" key="2">
    <source>
        <dbReference type="EMBL" id="KAK2187931.1"/>
    </source>
</evidence>
<sequence>MILLRLRTIARYGSVLVPSLKSDLQRVSLSSICRPLLTVKHEWNDPMPMAMPMAMAMEPLSWRPPPPCQVGDNSEDLDTPALVVDMDVVDRNLRALSKQMQQYPNVSVRPHVKAHKCPQLAKLQVEHGAVGVCAQTLTEAEAMVYGGGCSNVLLSNQVSASSFARVVNWLEY</sequence>
<dbReference type="PANTHER" id="PTHR28004:SF2">
    <property type="entry name" value="D-SERINE DEHYDRATASE"/>
    <property type="match status" value="1"/>
</dbReference>
<dbReference type="InterPro" id="IPR029066">
    <property type="entry name" value="PLP-binding_barrel"/>
</dbReference>
<dbReference type="InterPro" id="IPR051466">
    <property type="entry name" value="D-amino_acid_metab_enzyme"/>
</dbReference>